<sequence length="355" mass="39845">MMKIDVDKLRFGLDTFGDVAYTDTFHTKMSYRESLQNLIKEGQLADQLGLDVIALGEHHREEFSISSPEVVLGALASTTKNIHLSTGVTVLSSDDPVRVYERFATIDAISDGRAEIILGRGSFTESFPLFGYDLKDYDDLFVEKVGLFNALLTQDHVDWESKHVQKLENVRTYPRIEGHQLPVAIGVGGTPESVLRTAYYGYSLVLAIISGDADRFAPYIKLYKKAAEEYGTKVGEIGVHSHGIITEDDDDEAYNIGWKYIKSSMDRVGKDRGWPEMTRERYNYEVIKGALYVGSVETVAKRIATTISDLGIDRFDLVYGTGGQLESDRMRTIELYATKVIPRVKEILQEANENE</sequence>
<dbReference type="PANTHER" id="PTHR30137:SF8">
    <property type="entry name" value="BLR5498 PROTEIN"/>
    <property type="match status" value="1"/>
</dbReference>
<dbReference type="Pfam" id="PF00296">
    <property type="entry name" value="Bac_luciferase"/>
    <property type="match status" value="1"/>
</dbReference>
<evidence type="ECO:0000256" key="2">
    <source>
        <dbReference type="ARBA" id="ARBA00023033"/>
    </source>
</evidence>
<proteinExistence type="predicted"/>
<reference evidence="4" key="2">
    <citation type="submission" date="2021-04" db="EMBL/GenBank/DDBJ databases">
        <authorList>
            <person name="Gilroy R."/>
        </authorList>
    </citation>
    <scope>NUCLEOTIDE SEQUENCE</scope>
    <source>
        <strain evidence="4">3204</strain>
    </source>
</reference>
<evidence type="ECO:0000259" key="3">
    <source>
        <dbReference type="Pfam" id="PF00296"/>
    </source>
</evidence>
<dbReference type="EMBL" id="DXCM01000042">
    <property type="protein sequence ID" value="HIY92595.1"/>
    <property type="molecule type" value="Genomic_DNA"/>
</dbReference>
<organism evidence="4 5">
    <name type="scientific">Candidatus Companilactobacillus pullicola</name>
    <dbReference type="NCBI Taxonomy" id="2838523"/>
    <lineage>
        <taxon>Bacteria</taxon>
        <taxon>Bacillati</taxon>
        <taxon>Bacillota</taxon>
        <taxon>Bacilli</taxon>
        <taxon>Lactobacillales</taxon>
        <taxon>Lactobacillaceae</taxon>
        <taxon>Companilactobacillus</taxon>
    </lineage>
</organism>
<name>A0A9D2CN46_9LACO</name>
<protein>
    <submittedName>
        <fullName evidence="4">LLM class flavin-dependent oxidoreductase</fullName>
    </submittedName>
</protein>
<gene>
    <name evidence="4" type="ORF">H9820_06580</name>
</gene>
<dbReference type="PANTHER" id="PTHR30137">
    <property type="entry name" value="LUCIFERASE-LIKE MONOOXYGENASE"/>
    <property type="match status" value="1"/>
</dbReference>
<feature type="domain" description="Luciferase-like" evidence="3">
    <location>
        <begin position="29"/>
        <end position="313"/>
    </location>
</feature>
<evidence type="ECO:0000313" key="4">
    <source>
        <dbReference type="EMBL" id="HIY92595.1"/>
    </source>
</evidence>
<evidence type="ECO:0000313" key="5">
    <source>
        <dbReference type="Proteomes" id="UP000824013"/>
    </source>
</evidence>
<dbReference type="InterPro" id="IPR011251">
    <property type="entry name" value="Luciferase-like_dom"/>
</dbReference>
<comment type="caution">
    <text evidence="4">The sequence shown here is derived from an EMBL/GenBank/DDBJ whole genome shotgun (WGS) entry which is preliminary data.</text>
</comment>
<dbReference type="Gene3D" id="3.20.20.30">
    <property type="entry name" value="Luciferase-like domain"/>
    <property type="match status" value="1"/>
</dbReference>
<dbReference type="SUPFAM" id="SSF51679">
    <property type="entry name" value="Bacterial luciferase-like"/>
    <property type="match status" value="1"/>
</dbReference>
<dbReference type="AlphaFoldDB" id="A0A9D2CN46"/>
<keyword evidence="2" id="KW-0503">Monooxygenase</keyword>
<reference evidence="4" key="1">
    <citation type="journal article" date="2021" name="PeerJ">
        <title>Extensive microbial diversity within the chicken gut microbiome revealed by metagenomics and culture.</title>
        <authorList>
            <person name="Gilroy R."/>
            <person name="Ravi A."/>
            <person name="Getino M."/>
            <person name="Pursley I."/>
            <person name="Horton D.L."/>
            <person name="Alikhan N.F."/>
            <person name="Baker D."/>
            <person name="Gharbi K."/>
            <person name="Hall N."/>
            <person name="Watson M."/>
            <person name="Adriaenssens E.M."/>
            <person name="Foster-Nyarko E."/>
            <person name="Jarju S."/>
            <person name="Secka A."/>
            <person name="Antonio M."/>
            <person name="Oren A."/>
            <person name="Chaudhuri R.R."/>
            <person name="La Ragione R."/>
            <person name="Hildebrand F."/>
            <person name="Pallen M.J."/>
        </authorList>
    </citation>
    <scope>NUCLEOTIDE SEQUENCE</scope>
    <source>
        <strain evidence="4">3204</strain>
    </source>
</reference>
<dbReference type="Proteomes" id="UP000824013">
    <property type="component" value="Unassembled WGS sequence"/>
</dbReference>
<dbReference type="InterPro" id="IPR036661">
    <property type="entry name" value="Luciferase-like_sf"/>
</dbReference>
<dbReference type="GO" id="GO:0016705">
    <property type="term" value="F:oxidoreductase activity, acting on paired donors, with incorporation or reduction of molecular oxygen"/>
    <property type="evidence" value="ECO:0007669"/>
    <property type="project" value="InterPro"/>
</dbReference>
<accession>A0A9D2CN46</accession>
<dbReference type="GO" id="GO:0004497">
    <property type="term" value="F:monooxygenase activity"/>
    <property type="evidence" value="ECO:0007669"/>
    <property type="project" value="UniProtKB-KW"/>
</dbReference>
<dbReference type="GO" id="GO:0005829">
    <property type="term" value="C:cytosol"/>
    <property type="evidence" value="ECO:0007669"/>
    <property type="project" value="TreeGrafter"/>
</dbReference>
<keyword evidence="1" id="KW-0560">Oxidoreductase</keyword>
<dbReference type="InterPro" id="IPR050766">
    <property type="entry name" value="Bact_Lucif_Oxidored"/>
</dbReference>
<evidence type="ECO:0000256" key="1">
    <source>
        <dbReference type="ARBA" id="ARBA00023002"/>
    </source>
</evidence>